<dbReference type="Pfam" id="PF07228">
    <property type="entry name" value="SpoIIE"/>
    <property type="match status" value="1"/>
</dbReference>
<dbReference type="EMBL" id="JAUSUG010000014">
    <property type="protein sequence ID" value="MDQ0256144.1"/>
    <property type="molecule type" value="Genomic_DNA"/>
</dbReference>
<sequence length="201" mass="22433">MIHHEQLNGIDISTFKAAKKGNWCSGDSLLIEKTEDYVVCAVADGLGSGEEAAEASEAAIETIKENHHLDVESLMAKCNNVLFNKRGAVLAILKIDINDCQITYSNVGNIGCIFYDPSGKLTRPIPSRGYLSGKKQDFRIQKIYLEQEMSFILYTDGLIFNPVYHSYFTKMNSTKTTIQHLVDLNMDFKDDTTIVVGKINL</sequence>
<proteinExistence type="predicted"/>
<feature type="domain" description="PPM-type phosphatase" evidence="1">
    <location>
        <begin position="7"/>
        <end position="199"/>
    </location>
</feature>
<dbReference type="PANTHER" id="PTHR35801">
    <property type="entry name" value="PHOSPHOSERINE PHOSPHATASE RSBX"/>
    <property type="match status" value="1"/>
</dbReference>
<keyword evidence="2" id="KW-0378">Hydrolase</keyword>
<comment type="caution">
    <text evidence="2">The sequence shown here is derived from an EMBL/GenBank/DDBJ whole genome shotgun (WGS) entry which is preliminary data.</text>
</comment>
<dbReference type="Gene3D" id="3.60.40.10">
    <property type="entry name" value="PPM-type phosphatase domain"/>
    <property type="match status" value="1"/>
</dbReference>
<gene>
    <name evidence="2" type="ORF">J2S74_003543</name>
</gene>
<evidence type="ECO:0000259" key="1">
    <source>
        <dbReference type="SMART" id="SM00331"/>
    </source>
</evidence>
<evidence type="ECO:0000313" key="2">
    <source>
        <dbReference type="EMBL" id="MDQ0256144.1"/>
    </source>
</evidence>
<organism evidence="2 3">
    <name type="scientific">Evansella vedderi</name>
    <dbReference type="NCBI Taxonomy" id="38282"/>
    <lineage>
        <taxon>Bacteria</taxon>
        <taxon>Bacillati</taxon>
        <taxon>Bacillota</taxon>
        <taxon>Bacilli</taxon>
        <taxon>Bacillales</taxon>
        <taxon>Bacillaceae</taxon>
        <taxon>Evansella</taxon>
    </lineage>
</organism>
<reference evidence="2 3" key="1">
    <citation type="submission" date="2023-07" db="EMBL/GenBank/DDBJ databases">
        <title>Genomic Encyclopedia of Type Strains, Phase IV (KMG-IV): sequencing the most valuable type-strain genomes for metagenomic binning, comparative biology and taxonomic classification.</title>
        <authorList>
            <person name="Goeker M."/>
        </authorList>
    </citation>
    <scope>NUCLEOTIDE SEQUENCE [LARGE SCALE GENOMIC DNA]</scope>
    <source>
        <strain evidence="2 3">DSM 9768</strain>
    </source>
</reference>
<dbReference type="InterPro" id="IPR036457">
    <property type="entry name" value="PPM-type-like_dom_sf"/>
</dbReference>
<protein>
    <submittedName>
        <fullName evidence="2">Negative regulator of sigma-B (Phosphoserine phosphatase)</fullName>
        <ecNumber evidence="2">3.1.3.3</ecNumber>
    </submittedName>
</protein>
<dbReference type="SUPFAM" id="SSF81606">
    <property type="entry name" value="PP2C-like"/>
    <property type="match status" value="1"/>
</dbReference>
<dbReference type="EC" id="3.1.3.3" evidence="2"/>
<dbReference type="RefSeq" id="WP_307327820.1">
    <property type="nucleotide sequence ID" value="NZ_JAUSUG010000014.1"/>
</dbReference>
<dbReference type="PANTHER" id="PTHR35801:SF1">
    <property type="entry name" value="PHOSPHOSERINE PHOSPHATASE RSBX"/>
    <property type="match status" value="1"/>
</dbReference>
<dbReference type="Proteomes" id="UP001230005">
    <property type="component" value="Unassembled WGS sequence"/>
</dbReference>
<name>A0ABT9ZY32_9BACI</name>
<dbReference type="InterPro" id="IPR001932">
    <property type="entry name" value="PPM-type_phosphatase-like_dom"/>
</dbReference>
<dbReference type="GO" id="GO:0016787">
    <property type="term" value="F:hydrolase activity"/>
    <property type="evidence" value="ECO:0007669"/>
    <property type="project" value="UniProtKB-KW"/>
</dbReference>
<dbReference type="InterPro" id="IPR039248">
    <property type="entry name" value="Ptase_RsbX"/>
</dbReference>
<keyword evidence="3" id="KW-1185">Reference proteome</keyword>
<evidence type="ECO:0000313" key="3">
    <source>
        <dbReference type="Proteomes" id="UP001230005"/>
    </source>
</evidence>
<accession>A0ABT9ZY32</accession>
<dbReference type="SMART" id="SM00331">
    <property type="entry name" value="PP2C_SIG"/>
    <property type="match status" value="1"/>
</dbReference>